<feature type="domain" description="LysM" evidence="12">
    <location>
        <begin position="782"/>
        <end position="828"/>
    </location>
</feature>
<comment type="catalytic activity">
    <reaction evidence="1">
        <text>Random endo-hydrolysis of N-acetyl-beta-D-glucosaminide (1-&gt;4)-beta-linkages in chitin and chitodextrins.</text>
        <dbReference type="EC" id="3.2.1.14"/>
    </reaction>
</comment>
<evidence type="ECO:0000313" key="15">
    <source>
        <dbReference type="Proteomes" id="UP001206595"/>
    </source>
</evidence>
<feature type="domain" description="LysM" evidence="12">
    <location>
        <begin position="390"/>
        <end position="436"/>
    </location>
</feature>
<feature type="domain" description="LysM" evidence="12">
    <location>
        <begin position="650"/>
        <end position="696"/>
    </location>
</feature>
<keyword evidence="7 9" id="KW-0326">Glycosidase</keyword>
<feature type="domain" description="LysM" evidence="12">
    <location>
        <begin position="459"/>
        <end position="505"/>
    </location>
</feature>
<evidence type="ECO:0000256" key="7">
    <source>
        <dbReference type="ARBA" id="ARBA00023295"/>
    </source>
</evidence>
<evidence type="ECO:0000256" key="5">
    <source>
        <dbReference type="ARBA" id="ARBA00023026"/>
    </source>
</evidence>
<protein>
    <recommendedName>
        <fullName evidence="16">Carbohydrate-binding module family 50 protein</fullName>
    </recommendedName>
</protein>
<dbReference type="EMBL" id="MU620900">
    <property type="protein sequence ID" value="KAI8582447.1"/>
    <property type="molecule type" value="Genomic_DNA"/>
</dbReference>
<sequence>MLRKLLLLPAVLATVWLPNLAEATCNAHYTVLAGDTCSSIISSKHTYMAEILALNAGTVNADCSNLSVGQSVCWRDSNDPTCATKKSTPSGSSCSSVATANGATLAEILAWNPYLNSGCSNLFAGDYLCVSGTALTTTTTTTTKVATTTTKATTTTTKATTTTKKATTTTTSASATTTSGCTGTYTVKSGDTCGSIETAYSLTSAQFYALNPSVNTACSNLSVGQVLCVKGSTATTTTTATTKSATPTATGCTGTYTVKSGDTCGSIETAYSLTSTQFYGLNPSVNTACSNLSVGQVLCVKGSAATTTTTSATPTATGCTKTYTIKSGDTCGTIEATYSLTSAQFYGLNPSVNAGCSNLAIGQVLCVQGTYATTSSTATATATIAGLCTKQYIIGSGDTCSTIASAAGITSAQLISANPQINSACTNLIVGEALCLSVSSVTSTTTAPSPTSTNPSCAIAYRVVSGDTCTSITATFGMTSTDLLSLNPQVNSDCTNLAVGNVLCIELKAVATTTSSAAPSSALTCITTYTVISGDTCSSIWTAASLTSAQFYSLNPSINANCTNLQLGELLCIKAGATATVTSIGPTPTTYGCYQTYVVKPGDNLSAITLSNGIYQAQLVGINPSLQSSTSLSVAQILCIRDNTCPACSQTYTVQAGDSCSSIAENHALSTSTFETLNPYINAQCSNIFVGDDVCISPGALTATATYPLTTQTASATPLPTAACNQEYTVQAGDTCSQIVAQNDIYLAQLYGLNPSINTQCTNIKVGQSLCLSSSSVPPCASRELIQLYQTCTSIAQTNKMNVTQLLSLNPFINTGCSNIIAGDSICVLSGASVCNSTTIATSTTTCGSIQASYNIPTDAFSVCNPTLQCSGTISGASVCTSCTGSQPTCNKVMKAPSGATCASMAASINVTSSLFQYWNQQTDCTSPLSTSKYYCVSSVQSTTPVTLPPPPLPKPTCSATYTWKSTDTCASISQSNLLTTDSIEACNAAVNCTSGTIATGTSLCTTCQYTQPVCASVTKSTTGSTWTSFIASLSLTTGQFQACNPLVNINASEVMPSNRYYCSNCSYISSDDCMSNYTVSSGDTCSSIVVQKNLYLAQLETNNPTLNCTNLQVGQKLCTKALYDPLCWKSTVVATGQTCASIAAANNVTIDSLLQLNQDLDTSCDNLFTGDTICVQGSVVPDLSPPVLAPTCTANYTVVSGDSCIKIAQSFDTYVAQIVGLNPTLNTQCTNIAVGQILCTKRSDVPVCKKTAIIASGDSCSTVATANNVTTGVTGITAYNPFLSAACNNIFPGDTLCVNAPGVVVNSTTPGTTVTPTAPWTIPPATISCALEYTALASDNCTTVAAAYNISTLTLLRYNQGLYNCSDIAGRSLCVIPDVEGCSNTYVVTKQNTTCEYIQNRYGLSNDTFTMVNPGMDCNGSLPISSTACIDNLFTDCTHNYTSVAGDTCTTVQSQFGLSTNIFSDINPNLSCSGTLAVGTNVCVGSTFAQCSQVYSSALGDTCAILAQEYFRNSTAAFSNLNPSVNCSQVIPINTRLCLQSNQEVGCGDVYDVQSGDTCTSVESAFKLTSDVLNALNPGLICTALNPGQTLCVAAAAPTCKSNIVSSGYDTCASIQSTYNVTATNFYLYNPQIDCSAGNITVGKSVCISASQLKLPSQQLMSEAVNQFGSLNPKLQTLYQTMKANPTTTEIDTATANPAFSKRSVSKREFQEGVLKKFQEKYPELANERRMLQKREEARKKRHPLDKRLLNIKQWCDPTSLKNIIDEVGGANYEPDNDGEVSQTDYCSSDSCVWPVTDFFEIRIAEEWCIQSDYVNGTGVVTEVQDNYQSIDIEFCLSDPAIDDVLNVFDISPPCLHIQGRYWNNRGVLQLDAELTIIVTIEGSLMIKLMPSDDDLCQGSDYCANDFCFIDMWQHYEEIHIWITILWWTKDIYGPKDMNLPICNPSDATKTLQPPSSPYGKVLKAYYPNWTFYHNNNQIVEITPEMGKMITHINYAFSMVSYSPELDAYYLDPTDLFADTGACSGMSLADCTWSTISSFFFDNSNTDNCMAIPSSYQCAPGVISMVPYFGYKESGGPEGGRNPSCTTKMDGTTLKESPDGSTILACGQFSYLLDLMRLQDSALDGVRVVLSIGGWYDANYFTPATDPAHVESFVQSIVSILDFFPFDGIDIDWEYPGFEHGDEPLYQQAAYGDRENTQNCITSTCEDTARSNDPAQYVNFLTLLRTALNTAGPTKLGRNKHGDMYELSIAAPSGYDKYQFLDKKAICSVVTHVNLMTYDMHGAWDTITNHQAPIYDNTPGATGEQYSIDDAVNGWVNAGCDPSRLVLGVPFYSRTEVGVEPGQAYSSSQYPGLYQPFTGAQMDATAMPTFAQIVSDPSWTTYWDPYSQASWAWNPSLNQFASYDSEKALANKMCYAGAKGLAGGMIWLLGQDTDDNRALAAVYNNLTCTTMPPRLSSPPPTVETQPGEACPDGLTKRQATGCKAYTARKTVIHMVQVGRGESFVIEVQNWQNTFGLGTNAENMMMASGSGGVLVATKGIMIDAGKGYSEELQALQSVIANMAISKKAQPSLFDTVILTHSDTDHIRGLVQMFLQNAVSVNGIPYFRPSRYVTNQIRNVNDPGTGFMHDSPFDLSLREMLNVPFDNSNEDCDRIQLFAQTSYEVGGLQVFQDAVNSLRSKEYALLLSELSQLSNNNGGTWVPAHGQTSGGNQGAGGSPYFGYNGIGMMMGANNLDISGSLFSAFSMPYMCGTGRLTSPVSYPTWNDGQTDVTESMDVDEDLPDDDMGGTQQQLMKQPNSNEGPASNMVSTITEMTTGSTQMLFTGDMNELQWQYVSQLRASWPLYTILKVPHHCSKLKMINLYSSIVANVYLISGKTEGKTFQPAGSCLTDIITNRLSNPNAGIGHIFVTNWSTGQNNLDATLAALDAVSNKYRIYVLNSGENDGTFQVSDHGDVVIDTAQWTDKTPNLPTKFDKVIAGNIPQTDISGDSIIGQLAFS</sequence>
<gene>
    <name evidence="14" type="ORF">K450DRAFT_196827</name>
</gene>
<dbReference type="InterPro" id="IPR018392">
    <property type="entry name" value="LysM"/>
</dbReference>
<feature type="domain" description="LysM" evidence="12">
    <location>
        <begin position="183"/>
        <end position="229"/>
    </location>
</feature>
<dbReference type="InterPro" id="IPR017853">
    <property type="entry name" value="GH"/>
</dbReference>
<dbReference type="InterPro" id="IPR036866">
    <property type="entry name" value="RibonucZ/Hydroxyglut_hydro"/>
</dbReference>
<dbReference type="PANTHER" id="PTHR34997:SF1">
    <property type="entry name" value="PEPTIDOGLYCAN-BINDING LYSIN DOMAIN"/>
    <property type="match status" value="1"/>
</dbReference>
<feature type="domain" description="LysM" evidence="12">
    <location>
        <begin position="27"/>
        <end position="74"/>
    </location>
</feature>
<reference evidence="14" key="2">
    <citation type="journal article" date="2022" name="Proc. Natl. Acad. Sci. U.S.A.">
        <title>Diploid-dominant life cycles characterize the early evolution of Fungi.</title>
        <authorList>
            <person name="Amses K.R."/>
            <person name="Simmons D.R."/>
            <person name="Longcore J.E."/>
            <person name="Mondo S.J."/>
            <person name="Seto K."/>
            <person name="Jeronimo G.H."/>
            <person name="Bonds A.E."/>
            <person name="Quandt C.A."/>
            <person name="Davis W.J."/>
            <person name="Chang Y."/>
            <person name="Federici B.A."/>
            <person name="Kuo A."/>
            <person name="LaButti K."/>
            <person name="Pangilinan J."/>
            <person name="Andreopoulos W."/>
            <person name="Tritt A."/>
            <person name="Riley R."/>
            <person name="Hundley H."/>
            <person name="Johnson J."/>
            <person name="Lipzen A."/>
            <person name="Barry K."/>
            <person name="Lang B.F."/>
            <person name="Cuomo C.A."/>
            <person name="Buchler N.E."/>
            <person name="Grigoriev I.V."/>
            <person name="Spatafora J.W."/>
            <person name="Stajich J.E."/>
            <person name="James T.Y."/>
        </authorList>
    </citation>
    <scope>NUCLEOTIDE SEQUENCE</scope>
    <source>
        <strain evidence="14">AG</strain>
    </source>
</reference>
<feature type="domain" description="LysM" evidence="12">
    <location>
        <begin position="1332"/>
        <end position="1377"/>
    </location>
</feature>
<dbReference type="RefSeq" id="XP_051447451.1">
    <property type="nucleotide sequence ID" value="XM_051584532.1"/>
</dbReference>
<keyword evidence="15" id="KW-1185">Reference proteome</keyword>
<dbReference type="Proteomes" id="UP001206595">
    <property type="component" value="Unassembled WGS sequence"/>
</dbReference>
<dbReference type="GO" id="GO:0008061">
    <property type="term" value="F:chitin binding"/>
    <property type="evidence" value="ECO:0007669"/>
    <property type="project" value="UniProtKB-KW"/>
</dbReference>
<feature type="compositionally biased region" description="Polar residues" evidence="10">
    <location>
        <begin position="2788"/>
        <end position="2804"/>
    </location>
</feature>
<feature type="domain" description="LysM" evidence="12">
    <location>
        <begin position="321"/>
        <end position="367"/>
    </location>
</feature>
<dbReference type="PROSITE" id="PS01095">
    <property type="entry name" value="GH18_1"/>
    <property type="match status" value="1"/>
</dbReference>
<dbReference type="Pfam" id="PF00704">
    <property type="entry name" value="Glyco_hydro_18"/>
    <property type="match status" value="1"/>
</dbReference>
<feature type="domain" description="GH18" evidence="13">
    <location>
        <begin position="1962"/>
        <end position="2450"/>
    </location>
</feature>
<dbReference type="SMART" id="SM00636">
    <property type="entry name" value="Glyco_18"/>
    <property type="match status" value="1"/>
</dbReference>
<dbReference type="InterPro" id="IPR052210">
    <property type="entry name" value="LysM1-like"/>
</dbReference>
<dbReference type="SUPFAM" id="SSF56281">
    <property type="entry name" value="Metallo-hydrolase/oxidoreductase"/>
    <property type="match status" value="1"/>
</dbReference>
<dbReference type="SUPFAM" id="SSF51445">
    <property type="entry name" value="(Trans)glycosidases"/>
    <property type="match status" value="1"/>
</dbReference>
<dbReference type="InterPro" id="IPR001223">
    <property type="entry name" value="Glyco_hydro18_cat"/>
</dbReference>
<dbReference type="Pfam" id="PF01476">
    <property type="entry name" value="LysM"/>
    <property type="match status" value="18"/>
</dbReference>
<feature type="domain" description="LysM" evidence="12">
    <location>
        <begin position="1440"/>
        <end position="1485"/>
    </location>
</feature>
<accession>A0AAD5EFK8</accession>
<feature type="domain" description="LysM" evidence="12">
    <location>
        <begin position="1251"/>
        <end position="1299"/>
    </location>
</feature>
<dbReference type="SMART" id="SM00257">
    <property type="entry name" value="LysM"/>
    <property type="match status" value="21"/>
</dbReference>
<dbReference type="GO" id="GO:0006032">
    <property type="term" value="P:chitin catabolic process"/>
    <property type="evidence" value="ECO:0007669"/>
    <property type="project" value="UniProtKB-KW"/>
</dbReference>
<feature type="domain" description="LysM" evidence="12">
    <location>
        <begin position="1550"/>
        <end position="1594"/>
    </location>
</feature>
<feature type="domain" description="LysM" evidence="12">
    <location>
        <begin position="1195"/>
        <end position="1241"/>
    </location>
</feature>
<feature type="domain" description="LysM" evidence="12">
    <location>
        <begin position="726"/>
        <end position="772"/>
    </location>
</feature>
<keyword evidence="8" id="KW-0624">Polysaccharide degradation</keyword>
<feature type="region of interest" description="Disordered" evidence="10">
    <location>
        <begin position="2781"/>
        <end position="2804"/>
    </location>
</feature>
<evidence type="ECO:0000256" key="2">
    <source>
        <dbReference type="ARBA" id="ARBA00022669"/>
    </source>
</evidence>
<keyword evidence="11" id="KW-0732">Signal</keyword>
<evidence type="ECO:0008006" key="16">
    <source>
        <dbReference type="Google" id="ProtNLM"/>
    </source>
</evidence>
<proteinExistence type="predicted"/>
<keyword evidence="6" id="KW-0119">Carbohydrate metabolism</keyword>
<name>A0AAD5EFK8_UMBRA</name>
<evidence type="ECO:0000256" key="1">
    <source>
        <dbReference type="ARBA" id="ARBA00000822"/>
    </source>
</evidence>
<dbReference type="SUPFAM" id="SSF54106">
    <property type="entry name" value="LysM domain"/>
    <property type="match status" value="13"/>
</dbReference>
<evidence type="ECO:0000256" key="9">
    <source>
        <dbReference type="RuleBase" id="RU000489"/>
    </source>
</evidence>
<organism evidence="14 15">
    <name type="scientific">Umbelopsis ramanniana AG</name>
    <dbReference type="NCBI Taxonomy" id="1314678"/>
    <lineage>
        <taxon>Eukaryota</taxon>
        <taxon>Fungi</taxon>
        <taxon>Fungi incertae sedis</taxon>
        <taxon>Mucoromycota</taxon>
        <taxon>Mucoromycotina</taxon>
        <taxon>Umbelopsidomycetes</taxon>
        <taxon>Umbelopsidales</taxon>
        <taxon>Umbelopsidaceae</taxon>
        <taxon>Umbelopsis</taxon>
    </lineage>
</organism>
<dbReference type="GO" id="GO:0008843">
    <property type="term" value="F:endochitinase activity"/>
    <property type="evidence" value="ECO:0007669"/>
    <property type="project" value="UniProtKB-EC"/>
</dbReference>
<dbReference type="GeneID" id="75909882"/>
<dbReference type="InterPro" id="IPR001579">
    <property type="entry name" value="Glyco_hydro_18_chit_AS"/>
</dbReference>
<feature type="domain" description="LysM" evidence="12">
    <location>
        <begin position="1076"/>
        <end position="1120"/>
    </location>
</feature>
<evidence type="ECO:0000256" key="10">
    <source>
        <dbReference type="SAM" id="MobiDB-lite"/>
    </source>
</evidence>
<dbReference type="Gene3D" id="3.20.20.80">
    <property type="entry name" value="Glycosidases"/>
    <property type="match status" value="2"/>
</dbReference>
<reference evidence="14" key="1">
    <citation type="submission" date="2021-06" db="EMBL/GenBank/DDBJ databases">
        <authorList>
            <consortium name="DOE Joint Genome Institute"/>
            <person name="Mondo S.J."/>
            <person name="Amses K.R."/>
            <person name="Simmons D.R."/>
            <person name="Longcore J.E."/>
            <person name="Seto K."/>
            <person name="Alves G.H."/>
            <person name="Bonds A.E."/>
            <person name="Quandt C.A."/>
            <person name="Davis W.J."/>
            <person name="Chang Y."/>
            <person name="Letcher P.M."/>
            <person name="Powell M.J."/>
            <person name="Kuo A."/>
            <person name="Labutti K."/>
            <person name="Pangilinan J."/>
            <person name="Andreopoulos W."/>
            <person name="Tritt A."/>
            <person name="Riley R."/>
            <person name="Hundley H."/>
            <person name="Johnson J."/>
            <person name="Lipzen A."/>
            <person name="Barry K."/>
            <person name="Berbee M.L."/>
            <person name="Buchler N.E."/>
            <person name="Grigoriev I.V."/>
            <person name="Spatafora J.W."/>
            <person name="Stajich J.E."/>
            <person name="James T.Y."/>
        </authorList>
    </citation>
    <scope>NUCLEOTIDE SEQUENCE</scope>
    <source>
        <strain evidence="14">AG</strain>
    </source>
</reference>
<dbReference type="InterPro" id="IPR011583">
    <property type="entry name" value="Chitinase_II/V-like_cat"/>
</dbReference>
<dbReference type="Gene3D" id="3.10.350.10">
    <property type="entry name" value="LysM domain"/>
    <property type="match status" value="23"/>
</dbReference>
<evidence type="ECO:0000256" key="3">
    <source>
        <dbReference type="ARBA" id="ARBA00022801"/>
    </source>
</evidence>
<evidence type="ECO:0000256" key="6">
    <source>
        <dbReference type="ARBA" id="ARBA00023277"/>
    </source>
</evidence>
<keyword evidence="5" id="KW-0843">Virulence</keyword>
<evidence type="ECO:0000256" key="4">
    <source>
        <dbReference type="ARBA" id="ARBA00023024"/>
    </source>
</evidence>
<dbReference type="GO" id="GO:0000272">
    <property type="term" value="P:polysaccharide catabolic process"/>
    <property type="evidence" value="ECO:0007669"/>
    <property type="project" value="UniProtKB-KW"/>
</dbReference>
<keyword evidence="2" id="KW-0147">Chitin-binding</keyword>
<comment type="caution">
    <text evidence="14">The sequence shown here is derived from an EMBL/GenBank/DDBJ whole genome shotgun (WGS) entry which is preliminary data.</text>
</comment>
<feature type="domain" description="LysM" evidence="12">
    <location>
        <begin position="1130"/>
        <end position="1176"/>
    </location>
</feature>
<feature type="chain" id="PRO_5042110908" description="Carbohydrate-binding module family 50 protein" evidence="11">
    <location>
        <begin position="24"/>
        <end position="2998"/>
    </location>
</feature>
<feature type="domain" description="LysM" evidence="12">
    <location>
        <begin position="595"/>
        <end position="640"/>
    </location>
</feature>
<feature type="domain" description="LysM" evidence="12">
    <location>
        <begin position="527"/>
        <end position="573"/>
    </location>
</feature>
<evidence type="ECO:0000313" key="14">
    <source>
        <dbReference type="EMBL" id="KAI8582447.1"/>
    </source>
</evidence>
<feature type="domain" description="LysM" evidence="12">
    <location>
        <begin position="1385"/>
        <end position="1431"/>
    </location>
</feature>
<evidence type="ECO:0000256" key="8">
    <source>
        <dbReference type="ARBA" id="ARBA00023326"/>
    </source>
</evidence>
<keyword evidence="3 9" id="KW-0378">Hydrolase</keyword>
<dbReference type="Gene3D" id="3.60.15.10">
    <property type="entry name" value="Ribonuclease Z/Hydroxyacylglutathione hydrolase-like"/>
    <property type="match status" value="1"/>
</dbReference>
<keyword evidence="4" id="KW-0146">Chitin degradation</keyword>
<evidence type="ECO:0000256" key="11">
    <source>
        <dbReference type="SAM" id="SignalP"/>
    </source>
</evidence>
<dbReference type="PANTHER" id="PTHR34997">
    <property type="entry name" value="AM15"/>
    <property type="match status" value="1"/>
</dbReference>
<feature type="region of interest" description="Disordered" evidence="10">
    <location>
        <begin position="2454"/>
        <end position="2473"/>
    </location>
</feature>
<dbReference type="InterPro" id="IPR036779">
    <property type="entry name" value="LysM_dom_sf"/>
</dbReference>
<dbReference type="PROSITE" id="PS51782">
    <property type="entry name" value="LYSM"/>
    <property type="match status" value="21"/>
</dbReference>
<feature type="domain" description="LysM" evidence="12">
    <location>
        <begin position="254"/>
        <end position="300"/>
    </location>
</feature>
<feature type="signal peptide" evidence="11">
    <location>
        <begin position="1"/>
        <end position="23"/>
    </location>
</feature>
<feature type="domain" description="LysM" evidence="12">
    <location>
        <begin position="84"/>
        <end position="130"/>
    </location>
</feature>
<feature type="domain" description="LysM" evidence="12">
    <location>
        <begin position="1602"/>
        <end position="1649"/>
    </location>
</feature>
<evidence type="ECO:0000259" key="12">
    <source>
        <dbReference type="PROSITE" id="PS51782"/>
    </source>
</evidence>
<evidence type="ECO:0000259" key="13">
    <source>
        <dbReference type="PROSITE" id="PS51910"/>
    </source>
</evidence>
<dbReference type="CDD" id="cd00118">
    <property type="entry name" value="LysM"/>
    <property type="match status" value="13"/>
</dbReference>
<dbReference type="PROSITE" id="PS51910">
    <property type="entry name" value="GH18_2"/>
    <property type="match status" value="1"/>
</dbReference>